<feature type="region of interest" description="Disordered" evidence="1">
    <location>
        <begin position="13"/>
        <end position="39"/>
    </location>
</feature>
<dbReference type="PANTHER" id="PTHR35796:SF3">
    <property type="entry name" value="BHLH DOMAIN-CONTAINING PROTEIN"/>
    <property type="match status" value="1"/>
</dbReference>
<proteinExistence type="predicted"/>
<evidence type="ECO:0000313" key="2">
    <source>
        <dbReference type="EnsemblProtists" id="PYU1_T001657"/>
    </source>
</evidence>
<reference evidence="2" key="3">
    <citation type="submission" date="2015-02" db="UniProtKB">
        <authorList>
            <consortium name="EnsemblProtists"/>
        </authorList>
    </citation>
    <scope>IDENTIFICATION</scope>
    <source>
        <strain evidence="2">DAOM BR144</strain>
    </source>
</reference>
<evidence type="ECO:0000256" key="1">
    <source>
        <dbReference type="SAM" id="MobiDB-lite"/>
    </source>
</evidence>
<dbReference type="Proteomes" id="UP000019132">
    <property type="component" value="Unassembled WGS sequence"/>
</dbReference>
<sequence>MAIGNDTVLHAAHHPAPDLQRHSPQTVKNEQLDDDDEKRRASTAMAIVELLGGAGNASSATGATEWFAQPPLKTNPTTILPSLQPLKRPLWSAAASGYGESGINNGSSKEHTTKTHVLIQPLPSIAQLAANMSVSDRLSVRIPSSSAPPAASSTLETKTESSSATVVPTPTTTPVSVNHSRKRQKDELDKLRVQVQELQRELEHVRARLPKKPQVYTLSSTGAIGLSNEMQASVPSSVTIWERIASHQKEQKNKSEMENMKLKSMVQEQVKISKALEKLVNKRCKNSSLEAKFAAKRLRVCDSEEQFIFDSLSKSLDERYQQVDAVFEKLGMAYQKRERQEANMILDTINGPTMELKDATIFPFDVQSINEAVWRSMEVESLGCKENNMGMIESLMVQSSEDTVCIKTSIPLRQPRAPESDLSMRCVMKRYVEKNRVVILWESVSDCLAKLVQCAGRGVEVRDRGWCMIESLPSPPGRHSSIIQLCSHIAPRMSGESAHVSMQHMHGLVDTVAPCYRYIWGNRQQIMENLLMENVVGLPRPPSLWPGAAE</sequence>
<dbReference type="VEuPathDB" id="FungiDB:PYU1_G001656"/>
<organism evidence="2 3">
    <name type="scientific">Globisporangium ultimum (strain ATCC 200006 / CBS 805.95 / DAOM BR144)</name>
    <name type="common">Pythium ultimum</name>
    <dbReference type="NCBI Taxonomy" id="431595"/>
    <lineage>
        <taxon>Eukaryota</taxon>
        <taxon>Sar</taxon>
        <taxon>Stramenopiles</taxon>
        <taxon>Oomycota</taxon>
        <taxon>Peronosporomycetes</taxon>
        <taxon>Pythiales</taxon>
        <taxon>Pythiaceae</taxon>
        <taxon>Globisporangium</taxon>
    </lineage>
</organism>
<feature type="region of interest" description="Disordered" evidence="1">
    <location>
        <begin position="142"/>
        <end position="186"/>
    </location>
</feature>
<evidence type="ECO:0008006" key="4">
    <source>
        <dbReference type="Google" id="ProtNLM"/>
    </source>
</evidence>
<dbReference type="PANTHER" id="PTHR35796">
    <property type="entry name" value="HYPOTHETICAL CYTOSOLIC PROTEIN"/>
    <property type="match status" value="1"/>
</dbReference>
<feature type="compositionally biased region" description="Low complexity" evidence="1">
    <location>
        <begin position="143"/>
        <end position="177"/>
    </location>
</feature>
<keyword evidence="3" id="KW-1185">Reference proteome</keyword>
<dbReference type="InParanoid" id="K3W9L6"/>
<dbReference type="EnsemblProtists" id="PYU1_T001657">
    <property type="protein sequence ID" value="PYU1_T001657"/>
    <property type="gene ID" value="PYU1_G001656"/>
</dbReference>
<reference evidence="3" key="1">
    <citation type="journal article" date="2010" name="Genome Biol.">
        <title>Genome sequence of the necrotrophic plant pathogen Pythium ultimum reveals original pathogenicity mechanisms and effector repertoire.</title>
        <authorList>
            <person name="Levesque C.A."/>
            <person name="Brouwer H."/>
            <person name="Cano L."/>
            <person name="Hamilton J.P."/>
            <person name="Holt C."/>
            <person name="Huitema E."/>
            <person name="Raffaele S."/>
            <person name="Robideau G.P."/>
            <person name="Thines M."/>
            <person name="Win J."/>
            <person name="Zerillo M.M."/>
            <person name="Beakes G.W."/>
            <person name="Boore J.L."/>
            <person name="Busam D."/>
            <person name="Dumas B."/>
            <person name="Ferriera S."/>
            <person name="Fuerstenberg S.I."/>
            <person name="Gachon C.M."/>
            <person name="Gaulin E."/>
            <person name="Govers F."/>
            <person name="Grenville-Briggs L."/>
            <person name="Horner N."/>
            <person name="Hostetler J."/>
            <person name="Jiang R.H."/>
            <person name="Johnson J."/>
            <person name="Krajaejun T."/>
            <person name="Lin H."/>
            <person name="Meijer H.J."/>
            <person name="Moore B."/>
            <person name="Morris P."/>
            <person name="Phuntmart V."/>
            <person name="Puiu D."/>
            <person name="Shetty J."/>
            <person name="Stajich J.E."/>
            <person name="Tripathy S."/>
            <person name="Wawra S."/>
            <person name="van West P."/>
            <person name="Whitty B.R."/>
            <person name="Coutinho P.M."/>
            <person name="Henrissat B."/>
            <person name="Martin F."/>
            <person name="Thomas P.D."/>
            <person name="Tyler B.M."/>
            <person name="De Vries R.P."/>
            <person name="Kamoun S."/>
            <person name="Yandell M."/>
            <person name="Tisserat N."/>
            <person name="Buell C.R."/>
        </authorList>
    </citation>
    <scope>NUCLEOTIDE SEQUENCE</scope>
    <source>
        <strain evidence="3">DAOM:BR144</strain>
    </source>
</reference>
<dbReference type="AlphaFoldDB" id="K3W9L6"/>
<dbReference type="EMBL" id="GL376626">
    <property type="status" value="NOT_ANNOTATED_CDS"/>
    <property type="molecule type" value="Genomic_DNA"/>
</dbReference>
<name>K3W9L6_GLOUD</name>
<evidence type="ECO:0000313" key="3">
    <source>
        <dbReference type="Proteomes" id="UP000019132"/>
    </source>
</evidence>
<dbReference type="eggNOG" id="ENOG502QUS4">
    <property type="taxonomic scope" value="Eukaryota"/>
</dbReference>
<protein>
    <recommendedName>
        <fullName evidence="4">M96 mating-specific protein family</fullName>
    </recommendedName>
</protein>
<accession>K3W9L6</accession>
<dbReference type="HOGENOM" id="CLU_027764_4_2_1"/>
<reference evidence="3" key="2">
    <citation type="submission" date="2010-04" db="EMBL/GenBank/DDBJ databases">
        <authorList>
            <person name="Buell R."/>
            <person name="Hamilton J."/>
            <person name="Hostetler J."/>
        </authorList>
    </citation>
    <scope>NUCLEOTIDE SEQUENCE [LARGE SCALE GENOMIC DNA]</scope>
    <source>
        <strain evidence="3">DAOM:BR144</strain>
    </source>
</reference>
<dbReference type="OMA" id="ESVAECP"/>